<feature type="compositionally biased region" description="Pro residues" evidence="1">
    <location>
        <begin position="1"/>
        <end position="10"/>
    </location>
</feature>
<gene>
    <name evidence="3" type="ORF">L198_07719</name>
</gene>
<feature type="region of interest" description="Disordered" evidence="1">
    <location>
        <begin position="1"/>
        <end position="25"/>
    </location>
</feature>
<evidence type="ECO:0000313" key="3">
    <source>
        <dbReference type="EMBL" id="ODN82497.1"/>
    </source>
</evidence>
<accession>A0A1E3I1W9</accession>
<dbReference type="GeneID" id="30196930"/>
<feature type="transmembrane region" description="Helical" evidence="2">
    <location>
        <begin position="46"/>
        <end position="66"/>
    </location>
</feature>
<dbReference type="EMBL" id="AWGH01000040">
    <property type="protein sequence ID" value="ODN82497.1"/>
    <property type="molecule type" value="Genomic_DNA"/>
</dbReference>
<dbReference type="Proteomes" id="UP000094819">
    <property type="component" value="Unassembled WGS sequence"/>
</dbReference>
<comment type="caution">
    <text evidence="3">The sequence shown here is derived from an EMBL/GenBank/DDBJ whole genome shotgun (WGS) entry which is preliminary data.</text>
</comment>
<reference evidence="3 4" key="1">
    <citation type="submission" date="2016-06" db="EMBL/GenBank/DDBJ databases">
        <title>Evolution of pathogenesis and genome organization in the Tremellales.</title>
        <authorList>
            <person name="Cuomo C."/>
            <person name="Litvintseva A."/>
            <person name="Heitman J."/>
            <person name="Chen Y."/>
            <person name="Sun S."/>
            <person name="Springer D."/>
            <person name="Dromer F."/>
            <person name="Young S."/>
            <person name="Zeng Q."/>
            <person name="Chapman S."/>
            <person name="Gujja S."/>
            <person name="Saif S."/>
            <person name="Birren B."/>
        </authorList>
    </citation>
    <scope>NUCLEOTIDE SEQUENCE [LARGE SCALE GENOMIC DNA]</scope>
    <source>
        <strain evidence="3 4">CBS 7118</strain>
    </source>
</reference>
<protein>
    <submittedName>
        <fullName evidence="3">Uncharacterized protein</fullName>
    </submittedName>
</protein>
<evidence type="ECO:0000313" key="4">
    <source>
        <dbReference type="Proteomes" id="UP000094819"/>
    </source>
</evidence>
<dbReference type="AlphaFoldDB" id="A0A1E3I1W9"/>
<keyword evidence="2" id="KW-1133">Transmembrane helix</keyword>
<evidence type="ECO:0000256" key="2">
    <source>
        <dbReference type="SAM" id="Phobius"/>
    </source>
</evidence>
<keyword evidence="2" id="KW-0812">Transmembrane</keyword>
<keyword evidence="4" id="KW-1185">Reference proteome</keyword>
<evidence type="ECO:0000256" key="1">
    <source>
        <dbReference type="SAM" id="MobiDB-lite"/>
    </source>
</evidence>
<organism evidence="3 4">
    <name type="scientific">Cryptococcus wingfieldii CBS 7118</name>
    <dbReference type="NCBI Taxonomy" id="1295528"/>
    <lineage>
        <taxon>Eukaryota</taxon>
        <taxon>Fungi</taxon>
        <taxon>Dikarya</taxon>
        <taxon>Basidiomycota</taxon>
        <taxon>Agaricomycotina</taxon>
        <taxon>Tremellomycetes</taxon>
        <taxon>Tremellales</taxon>
        <taxon>Cryptococcaceae</taxon>
        <taxon>Cryptococcus</taxon>
    </lineage>
</organism>
<sequence length="185" mass="20568">MNPTPQPVPTDPLASSPPSHPDSNKQDVVRAFAHVDDFWGRLDLSLYLWLVIFFGGNVGVLLYYIFSPKEGVHSVARKWGAIGFTLLATTVFHGSKPRIFQALAPFQVIRAWNSNFLEISSIPMTTVAGGAERDERNLRVYGMGKFCFHFIEFFSKIPYVLLNLQRVVSGSVVVVSHAKQCVVVG</sequence>
<keyword evidence="2" id="KW-0472">Membrane</keyword>
<dbReference type="RefSeq" id="XP_019028324.1">
    <property type="nucleotide sequence ID" value="XM_019179707.1"/>
</dbReference>
<dbReference type="OrthoDB" id="10498638at2759"/>
<proteinExistence type="predicted"/>
<name>A0A1E3I1W9_9TREE</name>